<dbReference type="AlphaFoldDB" id="A0A371JI63"/>
<organism evidence="2 3">
    <name type="scientific">Lachnotalea glycerini</name>
    <dbReference type="NCBI Taxonomy" id="1763509"/>
    <lineage>
        <taxon>Bacteria</taxon>
        <taxon>Bacillati</taxon>
        <taxon>Bacillota</taxon>
        <taxon>Clostridia</taxon>
        <taxon>Lachnospirales</taxon>
        <taxon>Lachnospiraceae</taxon>
        <taxon>Lachnotalea</taxon>
    </lineage>
</organism>
<accession>A0A371JI63</accession>
<dbReference type="Proteomes" id="UP000216411">
    <property type="component" value="Unassembled WGS sequence"/>
</dbReference>
<evidence type="ECO:0000313" key="3">
    <source>
        <dbReference type="Proteomes" id="UP000216411"/>
    </source>
</evidence>
<gene>
    <name evidence="2" type="ORF">CG710_004935</name>
</gene>
<feature type="compositionally biased region" description="Low complexity" evidence="1">
    <location>
        <begin position="96"/>
        <end position="131"/>
    </location>
</feature>
<comment type="caution">
    <text evidence="2">The sequence shown here is derived from an EMBL/GenBank/DDBJ whole genome shotgun (WGS) entry which is preliminary data.</text>
</comment>
<dbReference type="OrthoDB" id="1633470at2"/>
<sequence>MNMYMPSVTSSIADKEKNTVTQAIINEVLEDYPILKYFDENNGYETSADSEYTYEMIIAAEATDENYINQETGEAINSAGELVAEENAQYIERENNSSNTNSDSLDSSDETLVNETNTNENTEQQTAQQEEGNSAKAVNQGTVTAITGTEYSLEKLADFDFLKNTFYSVDSTTSVDSERINAKNMLERDMTIQKDTSVPQILIYHTHSQEAFVDSIEGDASTTIVGVGEYLAEILAGTYGYNVIHNSSTYDMVNGKIDRNYAFTLAEPDIKRILQENPSIQVVIDLHRDGINENTHLVTDVNGKPTAQFMFFNGLSYNTKVGNIEYLYNPYIEDNLAFSFQMQLQAMKLYPNVTRKIYLKGYRYNLHLMPRATLIEIGGQTNTVEEAKNAMEPLADIINKVLEGN</sequence>
<dbReference type="InterPro" id="IPR010897">
    <property type="entry name" value="Spore_II_P"/>
</dbReference>
<feature type="region of interest" description="Disordered" evidence="1">
    <location>
        <begin position="93"/>
        <end position="136"/>
    </location>
</feature>
<evidence type="ECO:0000256" key="1">
    <source>
        <dbReference type="SAM" id="MobiDB-lite"/>
    </source>
</evidence>
<reference evidence="2 3" key="1">
    <citation type="journal article" date="2017" name="Genome Announc.">
        <title>Draft Genome Sequence of a Sporulating and Motile Strain of Lachnotalea glycerini Isolated from Water in Quebec City, Canada.</title>
        <authorList>
            <person name="Maheux A.F."/>
            <person name="Boudreau D.K."/>
            <person name="Berube E."/>
            <person name="Boissinot M."/>
            <person name="Raymond F."/>
            <person name="Brodeur S."/>
            <person name="Corbeil J."/>
            <person name="Isabel S."/>
            <person name="Omar R.F."/>
            <person name="Bergeron M.G."/>
        </authorList>
    </citation>
    <scope>NUCLEOTIDE SEQUENCE [LARGE SCALE GENOMIC DNA]</scope>
    <source>
        <strain evidence="2 3">CCRI-19302</strain>
    </source>
</reference>
<dbReference type="EMBL" id="NOKA02000004">
    <property type="protein sequence ID" value="RDY32432.1"/>
    <property type="molecule type" value="Genomic_DNA"/>
</dbReference>
<proteinExistence type="predicted"/>
<evidence type="ECO:0000313" key="2">
    <source>
        <dbReference type="EMBL" id="RDY32432.1"/>
    </source>
</evidence>
<keyword evidence="3" id="KW-1185">Reference proteome</keyword>
<protein>
    <submittedName>
        <fullName evidence="2">Stage II sporulation protein P</fullName>
    </submittedName>
</protein>
<dbReference type="Pfam" id="PF07454">
    <property type="entry name" value="SpoIIP"/>
    <property type="match status" value="1"/>
</dbReference>
<dbReference type="NCBIfam" id="TIGR02867">
    <property type="entry name" value="spore_II_P"/>
    <property type="match status" value="1"/>
</dbReference>
<name>A0A371JI63_9FIRM</name>